<proteinExistence type="predicted"/>
<dbReference type="Gramene" id="ORUFI02G10990.1">
    <property type="protein sequence ID" value="ORUFI02G10990.1"/>
    <property type="gene ID" value="ORUFI02G10990"/>
</dbReference>
<dbReference type="HOGENOM" id="CLU_2376536_0_0_1"/>
<dbReference type="AlphaFoldDB" id="A0A0E0NCK2"/>
<reference evidence="1" key="2">
    <citation type="submission" date="2015-06" db="UniProtKB">
        <authorList>
            <consortium name="EnsemblPlants"/>
        </authorList>
    </citation>
    <scope>IDENTIFICATION</scope>
</reference>
<dbReference type="EnsemblPlants" id="ORUFI02G10990.1">
    <property type="protein sequence ID" value="ORUFI02G10990.1"/>
    <property type="gene ID" value="ORUFI02G10990"/>
</dbReference>
<dbReference type="Proteomes" id="UP000008022">
    <property type="component" value="Unassembled WGS sequence"/>
</dbReference>
<evidence type="ECO:0000313" key="2">
    <source>
        <dbReference type="Proteomes" id="UP000008022"/>
    </source>
</evidence>
<keyword evidence="2" id="KW-1185">Reference proteome</keyword>
<protein>
    <submittedName>
        <fullName evidence="1">Uncharacterized protein</fullName>
    </submittedName>
</protein>
<evidence type="ECO:0000313" key="1">
    <source>
        <dbReference type="EnsemblPlants" id="ORUFI02G10990.1"/>
    </source>
</evidence>
<organism evidence="1 2">
    <name type="scientific">Oryza rufipogon</name>
    <name type="common">Brownbeard rice</name>
    <name type="synonym">Asian wild rice</name>
    <dbReference type="NCBI Taxonomy" id="4529"/>
    <lineage>
        <taxon>Eukaryota</taxon>
        <taxon>Viridiplantae</taxon>
        <taxon>Streptophyta</taxon>
        <taxon>Embryophyta</taxon>
        <taxon>Tracheophyta</taxon>
        <taxon>Spermatophyta</taxon>
        <taxon>Magnoliopsida</taxon>
        <taxon>Liliopsida</taxon>
        <taxon>Poales</taxon>
        <taxon>Poaceae</taxon>
        <taxon>BOP clade</taxon>
        <taxon>Oryzoideae</taxon>
        <taxon>Oryzeae</taxon>
        <taxon>Oryzinae</taxon>
        <taxon>Oryza</taxon>
    </lineage>
</organism>
<name>A0A0E0NCK2_ORYRU</name>
<sequence length="95" mass="10794">MLRVRVEERKAKQSYSLLPSARIQGWCEESQADESRGWDGVAQLWSKPIACVEKKRDGDHVFVESSHPLLVPDEDILHYYPLAKTLKSGGDRVSL</sequence>
<reference evidence="2" key="1">
    <citation type="submission" date="2013-06" db="EMBL/GenBank/DDBJ databases">
        <authorList>
            <person name="Zhao Q."/>
        </authorList>
    </citation>
    <scope>NUCLEOTIDE SEQUENCE</scope>
    <source>
        <strain evidence="2">cv. W1943</strain>
    </source>
</reference>
<accession>A0A0E0NCK2</accession>